<feature type="region of interest" description="Disordered" evidence="1">
    <location>
        <begin position="198"/>
        <end position="225"/>
    </location>
</feature>
<reference evidence="3 4" key="1">
    <citation type="journal article" date="2017" name="PLoS Biol.">
        <title>The sea cucumber genome provides insights into morphological evolution and visceral regeneration.</title>
        <authorList>
            <person name="Zhang X."/>
            <person name="Sun L."/>
            <person name="Yuan J."/>
            <person name="Sun Y."/>
            <person name="Gao Y."/>
            <person name="Zhang L."/>
            <person name="Li S."/>
            <person name="Dai H."/>
            <person name="Hamel J.F."/>
            <person name="Liu C."/>
            <person name="Yu Y."/>
            <person name="Liu S."/>
            <person name="Lin W."/>
            <person name="Guo K."/>
            <person name="Jin S."/>
            <person name="Xu P."/>
            <person name="Storey K.B."/>
            <person name="Huan P."/>
            <person name="Zhang T."/>
            <person name="Zhou Y."/>
            <person name="Zhang J."/>
            <person name="Lin C."/>
            <person name="Li X."/>
            <person name="Xing L."/>
            <person name="Huo D."/>
            <person name="Sun M."/>
            <person name="Wang L."/>
            <person name="Mercier A."/>
            <person name="Li F."/>
            <person name="Yang H."/>
            <person name="Xiang J."/>
        </authorList>
    </citation>
    <scope>NUCLEOTIDE SEQUENCE [LARGE SCALE GENOMIC DNA]</scope>
    <source>
        <strain evidence="3">Shaxun</strain>
        <tissue evidence="3">Muscle</tissue>
    </source>
</reference>
<dbReference type="EMBL" id="MRZV01000180">
    <property type="protein sequence ID" value="PIK56308.1"/>
    <property type="molecule type" value="Genomic_DNA"/>
</dbReference>
<dbReference type="InterPro" id="IPR013087">
    <property type="entry name" value="Znf_C2H2_type"/>
</dbReference>
<feature type="compositionally biased region" description="Basic residues" evidence="1">
    <location>
        <begin position="68"/>
        <end position="83"/>
    </location>
</feature>
<dbReference type="SMART" id="SM00355">
    <property type="entry name" value="ZnF_C2H2"/>
    <property type="match status" value="2"/>
</dbReference>
<evidence type="ECO:0000259" key="2">
    <source>
        <dbReference type="SMART" id="SM00355"/>
    </source>
</evidence>
<feature type="region of interest" description="Disordered" evidence="1">
    <location>
        <begin position="126"/>
        <end position="173"/>
    </location>
</feature>
<proteinExistence type="predicted"/>
<evidence type="ECO:0000313" key="4">
    <source>
        <dbReference type="Proteomes" id="UP000230750"/>
    </source>
</evidence>
<feature type="compositionally biased region" description="Basic and acidic residues" evidence="1">
    <location>
        <begin position="158"/>
        <end position="169"/>
    </location>
</feature>
<sequence length="225" mass="26029">MERKDETEWSDVELERCIEYRCRICRQRQSSAADLKSHFQKEHGRKRFYCETCSYQSDRKTDVQRHSDAKHRKLEAKAKGKKDHRNDGNKDYDKEPPKVKGDIVYAPALETCWVTTVLLIKNPTPQAAKGIPTPESPVHRHKSPSKTSVIPTLTPERPGPDPRLFRGETSDPGMRVSEWRRKVRCSHADNAGGMEVRRFETGLDNNTTRRQSTQMGRCSEQPRRL</sequence>
<dbReference type="AlphaFoldDB" id="A0A2G8L7R4"/>
<protein>
    <recommendedName>
        <fullName evidence="2">C2H2-type domain-containing protein</fullName>
    </recommendedName>
</protein>
<feature type="compositionally biased region" description="Polar residues" evidence="1">
    <location>
        <begin position="203"/>
        <end position="216"/>
    </location>
</feature>
<dbReference type="SUPFAM" id="SSF57667">
    <property type="entry name" value="beta-beta-alpha zinc fingers"/>
    <property type="match status" value="1"/>
</dbReference>
<feature type="domain" description="C2H2-type" evidence="2">
    <location>
        <begin position="48"/>
        <end position="71"/>
    </location>
</feature>
<dbReference type="Gene3D" id="3.30.160.60">
    <property type="entry name" value="Classic Zinc Finger"/>
    <property type="match status" value="1"/>
</dbReference>
<name>A0A2G8L7R4_STIJA</name>
<organism evidence="3 4">
    <name type="scientific">Stichopus japonicus</name>
    <name type="common">Sea cucumber</name>
    <dbReference type="NCBI Taxonomy" id="307972"/>
    <lineage>
        <taxon>Eukaryota</taxon>
        <taxon>Metazoa</taxon>
        <taxon>Echinodermata</taxon>
        <taxon>Eleutherozoa</taxon>
        <taxon>Echinozoa</taxon>
        <taxon>Holothuroidea</taxon>
        <taxon>Aspidochirotacea</taxon>
        <taxon>Aspidochirotida</taxon>
        <taxon>Stichopodidae</taxon>
        <taxon>Apostichopus</taxon>
    </lineage>
</organism>
<accession>A0A2G8L7R4</accession>
<evidence type="ECO:0000313" key="3">
    <source>
        <dbReference type="EMBL" id="PIK56308.1"/>
    </source>
</evidence>
<comment type="caution">
    <text evidence="3">The sequence shown here is derived from an EMBL/GenBank/DDBJ whole genome shotgun (WGS) entry which is preliminary data.</text>
</comment>
<feature type="compositionally biased region" description="Basic and acidic residues" evidence="1">
    <location>
        <begin position="84"/>
        <end position="96"/>
    </location>
</feature>
<dbReference type="InterPro" id="IPR036236">
    <property type="entry name" value="Znf_C2H2_sf"/>
</dbReference>
<feature type="region of interest" description="Disordered" evidence="1">
    <location>
        <begin position="60"/>
        <end position="96"/>
    </location>
</feature>
<evidence type="ECO:0000256" key="1">
    <source>
        <dbReference type="SAM" id="MobiDB-lite"/>
    </source>
</evidence>
<feature type="domain" description="C2H2-type" evidence="2">
    <location>
        <begin position="20"/>
        <end position="43"/>
    </location>
</feature>
<dbReference type="OrthoDB" id="7312725at2759"/>
<gene>
    <name evidence="3" type="ORF">BSL78_06790</name>
</gene>
<keyword evidence="4" id="KW-1185">Reference proteome</keyword>
<dbReference type="Proteomes" id="UP000230750">
    <property type="component" value="Unassembled WGS sequence"/>
</dbReference>